<comment type="subcellular location">
    <subcellularLocation>
        <location evidence="1">Membrane</location>
    </subcellularLocation>
</comment>
<dbReference type="Gene3D" id="1.10.510.10">
    <property type="entry name" value="Transferase(Phosphotransferase) domain 1"/>
    <property type="match status" value="1"/>
</dbReference>
<keyword evidence="9" id="KW-0732">Signal</keyword>
<protein>
    <submittedName>
        <fullName evidence="12">Probable inactive leucine-rich repeat receptor-like protein kinase At3g03770</fullName>
    </submittedName>
</protein>
<dbReference type="GeneID" id="104591673"/>
<dbReference type="Pfam" id="PF13855">
    <property type="entry name" value="LRR_8"/>
    <property type="match status" value="1"/>
</dbReference>
<dbReference type="InterPro" id="IPR001611">
    <property type="entry name" value="Leu-rich_rpt"/>
</dbReference>
<feature type="chain" id="PRO_5010590274" evidence="9">
    <location>
        <begin position="24"/>
        <end position="768"/>
    </location>
</feature>
<dbReference type="OrthoDB" id="676979at2759"/>
<dbReference type="PANTHER" id="PTHR48056:SF61">
    <property type="entry name" value="PROTEIN KINASE DOMAIN-CONTAINING PROTEIN"/>
    <property type="match status" value="1"/>
</dbReference>
<keyword evidence="3 8" id="KW-0812">Transmembrane</keyword>
<evidence type="ECO:0000256" key="3">
    <source>
        <dbReference type="ARBA" id="ARBA00022692"/>
    </source>
</evidence>
<evidence type="ECO:0000256" key="7">
    <source>
        <dbReference type="ARBA" id="ARBA00023180"/>
    </source>
</evidence>
<dbReference type="InterPro" id="IPR001245">
    <property type="entry name" value="Ser-Thr/Tyr_kinase_cat_dom"/>
</dbReference>
<dbReference type="FunFam" id="3.80.10.10:FF:000380">
    <property type="entry name" value="Putative inactive leucine-rich repeat receptor-like protein kinase"/>
    <property type="match status" value="1"/>
</dbReference>
<dbReference type="SMART" id="SM00369">
    <property type="entry name" value="LRR_TYP"/>
    <property type="match status" value="4"/>
</dbReference>
<keyword evidence="6 8" id="KW-0472">Membrane</keyword>
<organism evidence="11 12">
    <name type="scientific">Nelumbo nucifera</name>
    <name type="common">Sacred lotus</name>
    <dbReference type="NCBI Taxonomy" id="4432"/>
    <lineage>
        <taxon>Eukaryota</taxon>
        <taxon>Viridiplantae</taxon>
        <taxon>Streptophyta</taxon>
        <taxon>Embryophyta</taxon>
        <taxon>Tracheophyta</taxon>
        <taxon>Spermatophyta</taxon>
        <taxon>Magnoliopsida</taxon>
        <taxon>Proteales</taxon>
        <taxon>Nelumbonaceae</taxon>
        <taxon>Nelumbo</taxon>
    </lineage>
</organism>
<evidence type="ECO:0000256" key="8">
    <source>
        <dbReference type="SAM" id="Phobius"/>
    </source>
</evidence>
<dbReference type="FunFam" id="3.30.200.20:FF:000479">
    <property type="entry name" value="Putative inactive leucine-rich repeat receptor-like protein kinase"/>
    <property type="match status" value="1"/>
</dbReference>
<name>A0A1U7Z6K1_NELNU</name>
<dbReference type="GO" id="GO:0005524">
    <property type="term" value="F:ATP binding"/>
    <property type="evidence" value="ECO:0007669"/>
    <property type="project" value="InterPro"/>
</dbReference>
<dbReference type="RefSeq" id="XP_010248929.1">
    <property type="nucleotide sequence ID" value="XM_010250627.2"/>
</dbReference>
<dbReference type="InterPro" id="IPR050647">
    <property type="entry name" value="Plant_LRR-RLKs"/>
</dbReference>
<evidence type="ECO:0000256" key="2">
    <source>
        <dbReference type="ARBA" id="ARBA00022614"/>
    </source>
</evidence>
<evidence type="ECO:0000256" key="5">
    <source>
        <dbReference type="ARBA" id="ARBA00022989"/>
    </source>
</evidence>
<dbReference type="FunCoup" id="A0A1U7Z6K1">
    <property type="interactions" value="1575"/>
</dbReference>
<keyword evidence="4" id="KW-0677">Repeat</keyword>
<dbReference type="Gene3D" id="3.80.10.10">
    <property type="entry name" value="Ribonuclease Inhibitor"/>
    <property type="match status" value="2"/>
</dbReference>
<evidence type="ECO:0000259" key="10">
    <source>
        <dbReference type="PROSITE" id="PS50011"/>
    </source>
</evidence>
<dbReference type="SUPFAM" id="SSF56112">
    <property type="entry name" value="Protein kinase-like (PK-like)"/>
    <property type="match status" value="1"/>
</dbReference>
<evidence type="ECO:0000256" key="6">
    <source>
        <dbReference type="ARBA" id="ARBA00023136"/>
    </source>
</evidence>
<evidence type="ECO:0000256" key="1">
    <source>
        <dbReference type="ARBA" id="ARBA00004370"/>
    </source>
</evidence>
<feature type="signal peptide" evidence="9">
    <location>
        <begin position="1"/>
        <end position="23"/>
    </location>
</feature>
<dbReference type="GO" id="GO:0016020">
    <property type="term" value="C:membrane"/>
    <property type="evidence" value="ECO:0000318"/>
    <property type="project" value="GO_Central"/>
</dbReference>
<dbReference type="InterPro" id="IPR000719">
    <property type="entry name" value="Prot_kinase_dom"/>
</dbReference>
<keyword evidence="5 8" id="KW-1133">Transmembrane helix</keyword>
<dbReference type="SUPFAM" id="SSF52058">
    <property type="entry name" value="L domain-like"/>
    <property type="match status" value="1"/>
</dbReference>
<dbReference type="Pfam" id="PF00560">
    <property type="entry name" value="LRR_1"/>
    <property type="match status" value="4"/>
</dbReference>
<keyword evidence="11" id="KW-1185">Reference proteome</keyword>
<sequence>MTPYTLFLTVCLPLFFFIPATHQLQTSQIEVLRQLRKRLEYPKAMEAWNNSGDLCYLPPSPQLTIVCQDNSVTELKIMDDRPANFSNFQGFAVANQTLSEAFSMDSFVTTLSRLTNLRVLCLVSLGIWGPLPDKIHRLYSLELLDLSSNFLFGSIPPKISAMVKLQILTLDDNFFNDTVPAWFDSLSNLSILSLKSNQLKGQFPYSICRIKTLTSLALSHNDISGKLPDMGGLENLRMLDLRENRLDSEIPVLPRGLVTILLSNNSFSSKVPLQFGELRQLQHLDLSFNLLEGTPPAELFALLNISYLNLASNMLSGSLPSSLSCGSKLGFVDISNNRLTGSLPSCLSSSSDKRVVEFGWNCLAVDLRHQHPESHCKDIHVKGKGSGGQNVGVLVGIIGGPVIIVLVLAFGFFVLCRRHCPRGISEQHLLPKAVPDSTPAGFSPDLLANARLVSQTAKLGTQGIPVYRVFSLEELKEATNNFDLSTLLGEGSTGKVYKGRLENGANVAIRCLTLFKRYPIRNLKLRLDLIAKLRHPHLVCLLGHCIDCAGQDDGSVNRVFLIYENVANGSLCTHLSEDDPGKVLKWSERLAVLIGIAKAVHFLHTGIIPGFFNNRLKTNNILLDEHQIAKLSDYGLSIITEEIDKHEAKGEGQKCHGTKLEDDVYSFGFILLEALVGPSVSGREEAFSLNEMASFGSQDGRKRMVDPVVRATCSEESLSIVISITNKCISPELSSRPSFEDVLWNLQYAAQVQATADGDQRSDVALQT</sequence>
<gene>
    <name evidence="12" type="primary">LOC104591673</name>
</gene>
<dbReference type="Proteomes" id="UP000189703">
    <property type="component" value="Unplaced"/>
</dbReference>
<keyword evidence="7" id="KW-0325">Glycoprotein</keyword>
<evidence type="ECO:0000313" key="11">
    <source>
        <dbReference type="Proteomes" id="UP000189703"/>
    </source>
</evidence>
<accession>A0A1U7Z6K1</accession>
<keyword evidence="2" id="KW-0433">Leucine-rich repeat</keyword>
<dbReference type="GO" id="GO:0004674">
    <property type="term" value="F:protein serine/threonine kinase activity"/>
    <property type="evidence" value="ECO:0000318"/>
    <property type="project" value="GO_Central"/>
</dbReference>
<evidence type="ECO:0000313" key="12">
    <source>
        <dbReference type="RefSeq" id="XP_010248929.1"/>
    </source>
</evidence>
<dbReference type="AlphaFoldDB" id="A0A1U7Z6K1"/>
<evidence type="ECO:0000256" key="9">
    <source>
        <dbReference type="SAM" id="SignalP"/>
    </source>
</evidence>
<proteinExistence type="predicted"/>
<reference evidence="12" key="1">
    <citation type="submission" date="2025-08" db="UniProtKB">
        <authorList>
            <consortium name="RefSeq"/>
        </authorList>
    </citation>
    <scope>IDENTIFICATION</scope>
</reference>
<feature type="domain" description="Protein kinase" evidence="10">
    <location>
        <begin position="482"/>
        <end position="749"/>
    </location>
</feature>
<dbReference type="Pfam" id="PF07714">
    <property type="entry name" value="PK_Tyr_Ser-Thr"/>
    <property type="match status" value="1"/>
</dbReference>
<dbReference type="OMA" id="YCKQANS"/>
<dbReference type="PANTHER" id="PTHR48056">
    <property type="entry name" value="LRR RECEPTOR-LIKE SERINE/THREONINE-PROTEIN KINASE-RELATED"/>
    <property type="match status" value="1"/>
</dbReference>
<dbReference type="KEGG" id="nnu:104591673"/>
<dbReference type="eggNOG" id="ENOG502QRS8">
    <property type="taxonomic scope" value="Eukaryota"/>
</dbReference>
<dbReference type="InterPro" id="IPR003591">
    <property type="entry name" value="Leu-rich_rpt_typical-subtyp"/>
</dbReference>
<feature type="transmembrane region" description="Helical" evidence="8">
    <location>
        <begin position="391"/>
        <end position="415"/>
    </location>
</feature>
<dbReference type="InterPro" id="IPR032675">
    <property type="entry name" value="LRR_dom_sf"/>
</dbReference>
<dbReference type="InterPro" id="IPR011009">
    <property type="entry name" value="Kinase-like_dom_sf"/>
</dbReference>
<dbReference type="PROSITE" id="PS50011">
    <property type="entry name" value="PROTEIN_KINASE_DOM"/>
    <property type="match status" value="1"/>
</dbReference>
<dbReference type="Gene3D" id="3.30.200.20">
    <property type="entry name" value="Phosphorylase Kinase, domain 1"/>
    <property type="match status" value="1"/>
</dbReference>
<dbReference type="FunFam" id="1.10.510.10:FF:000657">
    <property type="entry name" value="Putative inactive leucine-rich repeat receptor-like protein kinase"/>
    <property type="match status" value="1"/>
</dbReference>
<dbReference type="InParanoid" id="A0A1U7Z6K1"/>
<evidence type="ECO:0000256" key="4">
    <source>
        <dbReference type="ARBA" id="ARBA00022737"/>
    </source>
</evidence>
<feature type="transmembrane region" description="Helical" evidence="8">
    <location>
        <begin position="590"/>
        <end position="612"/>
    </location>
</feature>
<dbReference type="FunFam" id="3.80.10.10:FF:000155">
    <property type="entry name" value="Putative inactive leucine-rich repeat receptor-like protein kinase"/>
    <property type="match status" value="1"/>
</dbReference>